<keyword evidence="1" id="KW-1133">Transmembrane helix</keyword>
<evidence type="ECO:0000256" key="1">
    <source>
        <dbReference type="SAM" id="Phobius"/>
    </source>
</evidence>
<proteinExistence type="predicted"/>
<dbReference type="AlphaFoldDB" id="A0A5C7GYB8"/>
<dbReference type="PANTHER" id="PTHR46477:SF5">
    <property type="entry name" value="PHORBOL-ESTER_DAG-TYPE DOMAIN-CONTAINING PROTEIN"/>
    <property type="match status" value="1"/>
</dbReference>
<keyword evidence="1" id="KW-0812">Transmembrane</keyword>
<dbReference type="EMBL" id="VAHF01000012">
    <property type="protein sequence ID" value="TXG49738.1"/>
    <property type="molecule type" value="Genomic_DNA"/>
</dbReference>
<evidence type="ECO:0008006" key="4">
    <source>
        <dbReference type="Google" id="ProtNLM"/>
    </source>
</evidence>
<protein>
    <recommendedName>
        <fullName evidence="4">Phorbol-ester/DAG-type domain-containing protein</fullName>
    </recommendedName>
</protein>
<feature type="transmembrane region" description="Helical" evidence="1">
    <location>
        <begin position="236"/>
        <end position="257"/>
    </location>
</feature>
<keyword evidence="1" id="KW-0472">Membrane</keyword>
<evidence type="ECO:0000313" key="2">
    <source>
        <dbReference type="EMBL" id="TXG49738.1"/>
    </source>
</evidence>
<dbReference type="OrthoDB" id="1841377at2759"/>
<accession>A0A5C7GYB8</accession>
<feature type="transmembrane region" description="Helical" evidence="1">
    <location>
        <begin position="206"/>
        <end position="224"/>
    </location>
</feature>
<gene>
    <name evidence="2" type="ORF">EZV62_025613</name>
</gene>
<dbReference type="PANTHER" id="PTHR46477">
    <property type="entry name" value="CYSTEINE/HISTIDINE-RICH C1 DOMAIN FAMILY PROTEIN"/>
    <property type="match status" value="1"/>
</dbReference>
<organism evidence="2 3">
    <name type="scientific">Acer yangbiense</name>
    <dbReference type="NCBI Taxonomy" id="1000413"/>
    <lineage>
        <taxon>Eukaryota</taxon>
        <taxon>Viridiplantae</taxon>
        <taxon>Streptophyta</taxon>
        <taxon>Embryophyta</taxon>
        <taxon>Tracheophyta</taxon>
        <taxon>Spermatophyta</taxon>
        <taxon>Magnoliopsida</taxon>
        <taxon>eudicotyledons</taxon>
        <taxon>Gunneridae</taxon>
        <taxon>Pentapetalae</taxon>
        <taxon>rosids</taxon>
        <taxon>malvids</taxon>
        <taxon>Sapindales</taxon>
        <taxon>Sapindaceae</taxon>
        <taxon>Hippocastanoideae</taxon>
        <taxon>Acereae</taxon>
        <taxon>Acer</taxon>
    </lineage>
</organism>
<dbReference type="SUPFAM" id="SSF57889">
    <property type="entry name" value="Cysteine-rich domain"/>
    <property type="match status" value="2"/>
</dbReference>
<evidence type="ECO:0000313" key="3">
    <source>
        <dbReference type="Proteomes" id="UP000323000"/>
    </source>
</evidence>
<keyword evidence="3" id="KW-1185">Reference proteome</keyword>
<name>A0A5C7GYB8_9ROSI</name>
<comment type="caution">
    <text evidence="2">The sequence shown here is derived from an EMBL/GenBank/DDBJ whole genome shotgun (WGS) entry which is preliminary data.</text>
</comment>
<dbReference type="InterPro" id="IPR046349">
    <property type="entry name" value="C1-like_sf"/>
</dbReference>
<sequence length="737" mass="85287">MEEIFLPELHPHNLEQKFDKRSYVCHCRALGSGLRFRCEQCEFDLHDECEHVKQTTTHDFYKNNIFNFFREPPDHSIFIYCDMCGGLVEGFVYYCAELNKYLHPCCHSLPIKFKFYHLEFTLRDKISSSTCLWCSNDSYFAYKGSTGLSYVSKCKKYNFHVFCAKNMMRQQYKKEVRLGNGLEQSLKGCLEIYLGGISKRQRRRNIVMSFIITNLVLELTSSILDQVSSSVDKTQFALFGMLISFVVMLICILELIYEFQTENLIWRWSSALPFPWYYYLDQRRKPFGNFKDIVGLVCALCQCVLATNRDTKNSSRGNKPRALTDNSLEGVHLGNSLEQSLQGYLEIHLGGISNRQRRRKIVMSFVITNLVLELSSAVLDQVSSSVNKKTQFALFGRKPFGTFKDIVGLICALCQCVFATWFTREVKISFVSTLGFNIELKFDDHIVYRVLQAILQAVSLFSELSNQMQRYLLGNCRLPTLEYGFGLRRFKCEQCDFDIHDECAHVKQTTTHDYYKNNIFNFFRKPPDHDSIVCDMCGDFIKGFVYYCEKLKSSLHPCCHSLPSKFKFYHVEFTLRDKILSSTCLWCSNDSYFPIEGLSYVSKCNKYNFHVSCAKQMILKKYYKGVHLGNSFEQSLQGCLEIHLGGILKRQRRRKIVMSFVITNLVLELSSAALDQVSSSVNKKTQFALFGRKPFGTFKDIVGLVCALCQCVFATNQETEKSSRENKMRESTDDQLL</sequence>
<reference evidence="3" key="1">
    <citation type="journal article" date="2019" name="Gigascience">
        <title>De novo genome assembly of the endangered Acer yangbiense, a plant species with extremely small populations endemic to Yunnan Province, China.</title>
        <authorList>
            <person name="Yang J."/>
            <person name="Wariss H.M."/>
            <person name="Tao L."/>
            <person name="Zhang R."/>
            <person name="Yun Q."/>
            <person name="Hollingsworth P."/>
            <person name="Dao Z."/>
            <person name="Luo G."/>
            <person name="Guo H."/>
            <person name="Ma Y."/>
            <person name="Sun W."/>
        </authorList>
    </citation>
    <scope>NUCLEOTIDE SEQUENCE [LARGE SCALE GENOMIC DNA]</scope>
    <source>
        <strain evidence="3">cv. Malutang</strain>
    </source>
</reference>
<dbReference type="Proteomes" id="UP000323000">
    <property type="component" value="Chromosome 12"/>
</dbReference>